<evidence type="ECO:0000256" key="1">
    <source>
        <dbReference type="SAM" id="SignalP"/>
    </source>
</evidence>
<organism evidence="3 4">
    <name type="scientific">Pseudonocardia oroxyli</name>
    <dbReference type="NCBI Taxonomy" id="366584"/>
    <lineage>
        <taxon>Bacteria</taxon>
        <taxon>Bacillati</taxon>
        <taxon>Actinomycetota</taxon>
        <taxon>Actinomycetes</taxon>
        <taxon>Pseudonocardiales</taxon>
        <taxon>Pseudonocardiaceae</taxon>
        <taxon>Pseudonocardia</taxon>
    </lineage>
</organism>
<feature type="chain" id="PRO_5039025627" evidence="1">
    <location>
        <begin position="27"/>
        <end position="417"/>
    </location>
</feature>
<dbReference type="PANTHER" id="PTHR43784">
    <property type="entry name" value="GDSL-LIKE LIPASE/ACYLHYDROLASE, PUTATIVE (AFU_ORTHOLOGUE AFUA_2G00820)-RELATED"/>
    <property type="match status" value="1"/>
</dbReference>
<reference evidence="3 4" key="1">
    <citation type="submission" date="2016-10" db="EMBL/GenBank/DDBJ databases">
        <authorList>
            <person name="de Groot N.N."/>
        </authorList>
    </citation>
    <scope>NUCLEOTIDE SEQUENCE [LARGE SCALE GENOMIC DNA]</scope>
    <source>
        <strain evidence="3 4">CGMCC 4.3143</strain>
    </source>
</reference>
<evidence type="ECO:0000313" key="4">
    <source>
        <dbReference type="Proteomes" id="UP000198967"/>
    </source>
</evidence>
<dbReference type="Proteomes" id="UP000198967">
    <property type="component" value="Unassembled WGS sequence"/>
</dbReference>
<sequence length="417" mass="41555">MRALLAWLTGVAALLSVGLVALPPSAAPASATAPAPDCGAAWVGAWRTSPQPGSGADVAGRTLRMIATPQATGTELRIRVSNRFGASPLQVGSASVGLAGAGAELVSGSGRPVTFDGAPGVVVPPGAEWASDPVTFVAERGRAVAVSLFVPTAPALVSVHPVALTTSYVSEPGSVVDDPSGAAFTRPVTSWSVLSGLDVLTPRTEHAVVLVGDSITDGVGATAGTRWSDALAERLTGALTMPVLNAGISANQLVAGVSGPPPAQRYATDVADVPGATDVVLHIGTNDLAAGRSAGEVTAGLAGYADRARADGHRVFLTTITPSNAGAHGLATAQRDAVNRWLRTEGAAHADGVFDFAAAVADPSDPTRLAAAYDSGDGLHLSPAGYRALAGAVDVGRLTGSPCLAEDAAQVRASAAR</sequence>
<gene>
    <name evidence="3" type="ORF">SAMN05216377_10932</name>
</gene>
<dbReference type="RefSeq" id="WP_093084433.1">
    <property type="nucleotide sequence ID" value="NZ_FNBE01000009.1"/>
</dbReference>
<dbReference type="OrthoDB" id="1828825at2"/>
<keyword evidence="1" id="KW-0732">Signal</keyword>
<feature type="signal peptide" evidence="1">
    <location>
        <begin position="1"/>
        <end position="26"/>
    </location>
</feature>
<dbReference type="STRING" id="366584.SAMN05216377_10932"/>
<feature type="domain" description="SGNH hydrolase-type esterase" evidence="2">
    <location>
        <begin position="211"/>
        <end position="388"/>
    </location>
</feature>
<dbReference type="AlphaFoldDB" id="A0A1G7RIG3"/>
<dbReference type="InterPro" id="IPR013830">
    <property type="entry name" value="SGNH_hydro"/>
</dbReference>
<dbReference type="PANTHER" id="PTHR43784:SF2">
    <property type="entry name" value="GDSL-LIKE LIPASE_ACYLHYDROLASE, PUTATIVE (AFU_ORTHOLOGUE AFUA_2G00820)-RELATED"/>
    <property type="match status" value="1"/>
</dbReference>
<accession>A0A1G7RIG3</accession>
<dbReference type="Gene3D" id="3.40.50.1110">
    <property type="entry name" value="SGNH hydrolase"/>
    <property type="match status" value="1"/>
</dbReference>
<keyword evidence="4" id="KW-1185">Reference proteome</keyword>
<dbReference type="SUPFAM" id="SSF52266">
    <property type="entry name" value="SGNH hydrolase"/>
    <property type="match status" value="1"/>
</dbReference>
<dbReference type="Pfam" id="PF13472">
    <property type="entry name" value="Lipase_GDSL_2"/>
    <property type="match status" value="1"/>
</dbReference>
<protein>
    <submittedName>
        <fullName evidence="3">Lysophospholipase L1</fullName>
    </submittedName>
</protein>
<dbReference type="InterPro" id="IPR053140">
    <property type="entry name" value="GDSL_Rv0518-like"/>
</dbReference>
<proteinExistence type="predicted"/>
<dbReference type="InterPro" id="IPR036514">
    <property type="entry name" value="SGNH_hydro_sf"/>
</dbReference>
<evidence type="ECO:0000259" key="2">
    <source>
        <dbReference type="Pfam" id="PF13472"/>
    </source>
</evidence>
<evidence type="ECO:0000313" key="3">
    <source>
        <dbReference type="EMBL" id="SDG10434.1"/>
    </source>
</evidence>
<dbReference type="EMBL" id="FNBE01000009">
    <property type="protein sequence ID" value="SDG10434.1"/>
    <property type="molecule type" value="Genomic_DNA"/>
</dbReference>
<name>A0A1G7RIG3_PSEOR</name>